<protein>
    <submittedName>
        <fullName evidence="4">Zinc finger protein</fullName>
    </submittedName>
</protein>
<dbReference type="GO" id="GO:0032259">
    <property type="term" value="P:methylation"/>
    <property type="evidence" value="ECO:0007669"/>
    <property type="project" value="UniProtKB-KW"/>
</dbReference>
<evidence type="ECO:0000256" key="3">
    <source>
        <dbReference type="ARBA" id="ARBA00022691"/>
    </source>
</evidence>
<dbReference type="PANTHER" id="PTHR21008">
    <property type="entry name" value="S-ADENOSYLMETHIONINE SENSOR UPSTREAM OF MTORC1-RELATED"/>
    <property type="match status" value="1"/>
</dbReference>
<keyword evidence="3" id="KW-0949">S-adenosyl-L-methionine</keyword>
<evidence type="ECO:0000256" key="2">
    <source>
        <dbReference type="ARBA" id="ARBA00022679"/>
    </source>
</evidence>
<reference evidence="5" key="1">
    <citation type="journal article" date="2015" name="PLoS Genet.">
        <title>Genome Sequence and Transcriptome Analyses of Chrysochromulina tobin: Metabolic Tools for Enhanced Algal Fitness in the Prominent Order Prymnesiales (Haptophyceae).</title>
        <authorList>
            <person name="Hovde B.T."/>
            <person name="Deodato C.R."/>
            <person name="Hunsperger H.M."/>
            <person name="Ryken S.A."/>
            <person name="Yost W."/>
            <person name="Jha R.K."/>
            <person name="Patterson J."/>
            <person name="Monnat R.J. Jr."/>
            <person name="Barlow S.B."/>
            <person name="Starkenburg S.R."/>
            <person name="Cattolico R.A."/>
        </authorList>
    </citation>
    <scope>NUCLEOTIDE SEQUENCE</scope>
    <source>
        <strain evidence="5">CCMP291</strain>
    </source>
</reference>
<dbReference type="AlphaFoldDB" id="A0A0M0K5Q2"/>
<dbReference type="GO" id="GO:0008168">
    <property type="term" value="F:methyltransferase activity"/>
    <property type="evidence" value="ECO:0007669"/>
    <property type="project" value="UniProtKB-KW"/>
</dbReference>
<evidence type="ECO:0000256" key="1">
    <source>
        <dbReference type="ARBA" id="ARBA00022603"/>
    </source>
</evidence>
<name>A0A0M0K5Q2_9EUKA</name>
<dbReference type="OrthoDB" id="5954793at2759"/>
<dbReference type="SUPFAM" id="SSF53335">
    <property type="entry name" value="S-adenosyl-L-methionine-dependent methyltransferases"/>
    <property type="match status" value="1"/>
</dbReference>
<dbReference type="InterPro" id="IPR029063">
    <property type="entry name" value="SAM-dependent_MTases_sf"/>
</dbReference>
<organism evidence="4 5">
    <name type="scientific">Chrysochromulina tobinii</name>
    <dbReference type="NCBI Taxonomy" id="1460289"/>
    <lineage>
        <taxon>Eukaryota</taxon>
        <taxon>Haptista</taxon>
        <taxon>Haptophyta</taxon>
        <taxon>Prymnesiophyceae</taxon>
        <taxon>Prymnesiales</taxon>
        <taxon>Chrysochromulinaceae</taxon>
        <taxon>Chrysochromulina</taxon>
    </lineage>
</organism>
<dbReference type="Proteomes" id="UP000037460">
    <property type="component" value="Unassembled WGS sequence"/>
</dbReference>
<accession>A0A0M0K5Q2</accession>
<proteinExistence type="predicted"/>
<dbReference type="EMBL" id="JWZX01001316">
    <property type="protein sequence ID" value="KOO34134.1"/>
    <property type="molecule type" value="Genomic_DNA"/>
</dbReference>
<dbReference type="InterPro" id="IPR021867">
    <property type="entry name" value="Bmt2/SAMTOR"/>
</dbReference>
<evidence type="ECO:0000313" key="4">
    <source>
        <dbReference type="EMBL" id="KOO34134.1"/>
    </source>
</evidence>
<sequence length="418" mass="44509">MATADALEPKLRLFLERRVSAALTGVASGRIDNVAIHERVPALVDGLAADLDGRSSAAADALNPADLKKRSARVHKVAVQAALAIENDPALRVACANGEIGTRAWVRAGIDWSVAQANGFFREGGSARLTKREVLGYSYATSGGPPDGPTVEWLMCTAASEGGRAPTEPLRLLDVGSCGTLFDARYDALACTALDLCPQEGNGHVLQCDFLQLGIGPSDGAPAIEPHERFPAGRLTSLPAASFDVVVLSLVLSYLPIPRQRHAMILKARQLLPTPDACSTQLTAAAQAAAQAAMHDADPATSSGVSRGEISGVRWRRGLLLIVDTYSVDRRARSWRDQTRLREWAAAIESAGFVFLRHVTLQRSHALAFATAPMSDAELAALATREPMEMHMKREQRAQGWEAGMGHGASWAAGTDLV</sequence>
<dbReference type="GO" id="GO:1904262">
    <property type="term" value="P:negative regulation of TORC1 signaling"/>
    <property type="evidence" value="ECO:0007669"/>
    <property type="project" value="TreeGrafter"/>
</dbReference>
<keyword evidence="2" id="KW-0808">Transferase</keyword>
<keyword evidence="5" id="KW-1185">Reference proteome</keyword>
<gene>
    <name evidence="4" type="ORF">Ctob_012560</name>
</gene>
<dbReference type="PANTHER" id="PTHR21008:SF0">
    <property type="entry name" value="S-ADENOSYLMETHIONINE SENSOR UPSTREAM OF MTORC1"/>
    <property type="match status" value="1"/>
</dbReference>
<keyword evidence="1" id="KW-0489">Methyltransferase</keyword>
<comment type="caution">
    <text evidence="4">The sequence shown here is derived from an EMBL/GenBank/DDBJ whole genome shotgun (WGS) entry which is preliminary data.</text>
</comment>
<evidence type="ECO:0000313" key="5">
    <source>
        <dbReference type="Proteomes" id="UP000037460"/>
    </source>
</evidence>